<dbReference type="InterPro" id="IPR000358">
    <property type="entry name" value="RNR_small_fam"/>
</dbReference>
<dbReference type="Proteomes" id="UP000693899">
    <property type="component" value="Segment"/>
</dbReference>
<dbReference type="UniPathway" id="UPA00326"/>
<sequence>MSIFVKTKHIDPKYNFLEKYVSIMYRGMWTPAKYEKHIKEIDAPQFFNEMPEVDRETIRRCILAVSMVEDKVKTYWCTLPIQIPQTIVGDVGGLFGQSEVTHRRSYHSLAEHLKVDCDLIDTFPVLRGRVQYLKKYLEPHPLIKGNKLVLKKLILFTALVERASLFTQFYILMSYALHNRGLKTISALQESTAKEEMTHYKFGLSLINIIKEEHPEMWDELLAELVTKNIKDAYASELNLIDWFFEKGTPSHLTKGEVVNFLNYNFNVICEDLQINLNFEVNDDLFEDKSAWFKRKVFITGEPDFFDNSAGGYAADDEEISVDSIFDN</sequence>
<accession>A0A8E4UY12</accession>
<name>A0A8E4UY12_9CAUD</name>
<proteinExistence type="predicted"/>
<dbReference type="SUPFAM" id="SSF47240">
    <property type="entry name" value="Ferritin-like"/>
    <property type="match status" value="1"/>
</dbReference>
<evidence type="ECO:0000256" key="1">
    <source>
        <dbReference type="ARBA" id="ARBA00012274"/>
    </source>
</evidence>
<dbReference type="Pfam" id="PF00268">
    <property type="entry name" value="Ribonuc_red_sm"/>
    <property type="match status" value="1"/>
</dbReference>
<dbReference type="GO" id="GO:0009263">
    <property type="term" value="P:deoxyribonucleotide biosynthetic process"/>
    <property type="evidence" value="ECO:0007669"/>
    <property type="project" value="InterPro"/>
</dbReference>
<keyword evidence="3" id="KW-1185">Reference proteome</keyword>
<dbReference type="InterPro" id="IPR009078">
    <property type="entry name" value="Ferritin-like_SF"/>
</dbReference>
<evidence type="ECO:0000313" key="3">
    <source>
        <dbReference type="Proteomes" id="UP000693899"/>
    </source>
</evidence>
<organism evidence="2 3">
    <name type="scientific">Maribacter phage Colly_1</name>
    <dbReference type="NCBI Taxonomy" id="2745691"/>
    <lineage>
        <taxon>Viruses</taxon>
        <taxon>Duplodnaviria</taxon>
        <taxon>Heunggongvirae</taxon>
        <taxon>Uroviricota</taxon>
        <taxon>Caudoviricetes</taxon>
        <taxon>Molycolviridae</taxon>
        <taxon>Mollyvirus</taxon>
        <taxon>Mollyvirus colly</taxon>
    </lineage>
</organism>
<evidence type="ECO:0000313" key="2">
    <source>
        <dbReference type="EMBL" id="QQO97328.1"/>
    </source>
</evidence>
<protein>
    <recommendedName>
        <fullName evidence="1">ribonucleoside-diphosphate reductase</fullName>
        <ecNumber evidence="1">1.17.4.1</ecNumber>
    </recommendedName>
</protein>
<dbReference type="GO" id="GO:0004748">
    <property type="term" value="F:ribonucleoside-diphosphate reductase activity, thioredoxin disulfide as acceptor"/>
    <property type="evidence" value="ECO:0007669"/>
    <property type="project" value="UniProtKB-EC"/>
</dbReference>
<dbReference type="InterPro" id="IPR012348">
    <property type="entry name" value="RNR-like"/>
</dbReference>
<gene>
    <name evidence="2" type="ORF">Colly1_45</name>
</gene>
<reference evidence="2" key="1">
    <citation type="submission" date="2020-07" db="EMBL/GenBank/DDBJ databases">
        <title>Highly diverse flavobacterial phages as mortality factor during North Sea spring blooms.</title>
        <authorList>
            <person name="Bartlau N."/>
            <person name="Wichels A."/>
            <person name="Krohne G."/>
            <person name="Adriaenssens E.M."/>
            <person name="Heins A."/>
            <person name="Fuchs B.M."/>
            <person name="Amann R."/>
            <person name="Moraru C."/>
        </authorList>
    </citation>
    <scope>NUCLEOTIDE SEQUENCE</scope>
</reference>
<dbReference type="EMBL" id="MT732450">
    <property type="protein sequence ID" value="QQO97328.1"/>
    <property type="molecule type" value="Genomic_DNA"/>
</dbReference>
<dbReference type="EC" id="1.17.4.1" evidence="1"/>
<dbReference type="Gene3D" id="1.10.620.20">
    <property type="entry name" value="Ribonucleotide Reductase, subunit A"/>
    <property type="match status" value="1"/>
</dbReference>